<keyword evidence="3" id="KW-1185">Reference proteome</keyword>
<dbReference type="PANTHER" id="PTHR39173:SF1">
    <property type="entry name" value="ACETYLTRANSFERASE"/>
    <property type="match status" value="1"/>
</dbReference>
<evidence type="ECO:0000313" key="3">
    <source>
        <dbReference type="Proteomes" id="UP000600247"/>
    </source>
</evidence>
<dbReference type="PROSITE" id="PS51186">
    <property type="entry name" value="GNAT"/>
    <property type="match status" value="1"/>
</dbReference>
<name>A0A917HG70_9BACL</name>
<organism evidence="2 3">
    <name type="scientific">Paenibacillus radicis</name>
    <name type="common">ex Gao et al. 2016</name>
    <dbReference type="NCBI Taxonomy" id="1737354"/>
    <lineage>
        <taxon>Bacteria</taxon>
        <taxon>Bacillati</taxon>
        <taxon>Bacillota</taxon>
        <taxon>Bacilli</taxon>
        <taxon>Bacillales</taxon>
        <taxon>Paenibacillaceae</taxon>
        <taxon>Paenibacillus</taxon>
    </lineage>
</organism>
<dbReference type="Pfam" id="PF13302">
    <property type="entry name" value="Acetyltransf_3"/>
    <property type="match status" value="1"/>
</dbReference>
<dbReference type="InterPro" id="IPR000182">
    <property type="entry name" value="GNAT_dom"/>
</dbReference>
<dbReference type="InterPro" id="IPR016181">
    <property type="entry name" value="Acyl_CoA_acyltransferase"/>
</dbReference>
<feature type="domain" description="N-acetyltransferase" evidence="1">
    <location>
        <begin position="19"/>
        <end position="173"/>
    </location>
</feature>
<protein>
    <submittedName>
        <fullName evidence="2">Acetyltransferase</fullName>
    </submittedName>
</protein>
<dbReference type="PANTHER" id="PTHR39173">
    <property type="entry name" value="ACETYLTRANSFERASE"/>
    <property type="match status" value="1"/>
</dbReference>
<dbReference type="GO" id="GO:0016747">
    <property type="term" value="F:acyltransferase activity, transferring groups other than amino-acyl groups"/>
    <property type="evidence" value="ECO:0007669"/>
    <property type="project" value="InterPro"/>
</dbReference>
<evidence type="ECO:0000259" key="1">
    <source>
        <dbReference type="PROSITE" id="PS51186"/>
    </source>
</evidence>
<dbReference type="AlphaFoldDB" id="A0A917HG70"/>
<proteinExistence type="predicted"/>
<dbReference type="Gene3D" id="3.40.630.30">
    <property type="match status" value="1"/>
</dbReference>
<dbReference type="Proteomes" id="UP000600247">
    <property type="component" value="Unassembled WGS sequence"/>
</dbReference>
<sequence length="174" mass="19409">MTEKLLLVKPTVDLQLPYVDFYEEWKQSGEDLVPWVIGKDPSDFRSMVQFLLDNEKEGTRPYDQVPDSTFWLLGENSGILGAVNIRHRLTDKLLQLGGHIGYGIRPTQRRKGYATALLALALIEAKKLGISKALVVCDADNIGSERTILSNGGIPDVSFTDSDGSVVKRFWIET</sequence>
<comment type="caution">
    <text evidence="2">The sequence shown here is derived from an EMBL/GenBank/DDBJ whole genome shotgun (WGS) entry which is preliminary data.</text>
</comment>
<dbReference type="SUPFAM" id="SSF55729">
    <property type="entry name" value="Acyl-CoA N-acyltransferases (Nat)"/>
    <property type="match status" value="1"/>
</dbReference>
<dbReference type="RefSeq" id="WP_188890860.1">
    <property type="nucleotide sequence ID" value="NZ_BMHY01000008.1"/>
</dbReference>
<dbReference type="EMBL" id="BMHY01000008">
    <property type="protein sequence ID" value="GGG78210.1"/>
    <property type="molecule type" value="Genomic_DNA"/>
</dbReference>
<evidence type="ECO:0000313" key="2">
    <source>
        <dbReference type="EMBL" id="GGG78210.1"/>
    </source>
</evidence>
<reference evidence="2 3" key="1">
    <citation type="journal article" date="2014" name="Int. J. Syst. Evol. Microbiol.">
        <title>Complete genome sequence of Corynebacterium casei LMG S-19264T (=DSM 44701T), isolated from a smear-ripened cheese.</title>
        <authorList>
            <consortium name="US DOE Joint Genome Institute (JGI-PGF)"/>
            <person name="Walter F."/>
            <person name="Albersmeier A."/>
            <person name="Kalinowski J."/>
            <person name="Ruckert C."/>
        </authorList>
    </citation>
    <scope>NUCLEOTIDE SEQUENCE [LARGE SCALE GENOMIC DNA]</scope>
    <source>
        <strain evidence="2 3">CGMCC 1.15286</strain>
    </source>
</reference>
<accession>A0A917HG70</accession>
<gene>
    <name evidence="2" type="ORF">GCM10010918_38870</name>
</gene>